<dbReference type="AlphaFoldDB" id="A0AAU9KM41"/>
<sequence length="261" mass="30173">MGSSPTNHSKPSNGNEVKEEVLKSQRKKSSIIGVLGTKLIQKNETKHQSQDNPFKFSRSQTQNNLDSEAFHRSKTKIETETGGICPKCLTKFPCIHTSFENFKNALHSLSPQPAEESPKYSYRRSYTNKAVFKEPMCITLEQYNANLTKSKTMLKLPEIASPRLRNQKGNIYEKIEDEIKRNKRYDHIKDKKEKDYEKILEEIVVEENFRKDTIKRLETMNFNSEKKLKVLEGKIARNNDRLRSNVKGNGGRYNGGMWALI</sequence>
<organism evidence="2 3">
    <name type="scientific">Blepharisma stoltei</name>
    <dbReference type="NCBI Taxonomy" id="1481888"/>
    <lineage>
        <taxon>Eukaryota</taxon>
        <taxon>Sar</taxon>
        <taxon>Alveolata</taxon>
        <taxon>Ciliophora</taxon>
        <taxon>Postciliodesmatophora</taxon>
        <taxon>Heterotrichea</taxon>
        <taxon>Heterotrichida</taxon>
        <taxon>Blepharismidae</taxon>
        <taxon>Blepharisma</taxon>
    </lineage>
</organism>
<comment type="caution">
    <text evidence="2">The sequence shown here is derived from an EMBL/GenBank/DDBJ whole genome shotgun (WGS) entry which is preliminary data.</text>
</comment>
<evidence type="ECO:0000256" key="1">
    <source>
        <dbReference type="SAM" id="MobiDB-lite"/>
    </source>
</evidence>
<feature type="compositionally biased region" description="Polar residues" evidence="1">
    <location>
        <begin position="1"/>
        <end position="15"/>
    </location>
</feature>
<gene>
    <name evidence="2" type="ORF">BSTOLATCC_MIC61068</name>
</gene>
<name>A0AAU9KM41_9CILI</name>
<protein>
    <submittedName>
        <fullName evidence="2">Uncharacterized protein</fullName>
    </submittedName>
</protein>
<evidence type="ECO:0000313" key="3">
    <source>
        <dbReference type="Proteomes" id="UP001162131"/>
    </source>
</evidence>
<proteinExistence type="predicted"/>
<feature type="region of interest" description="Disordered" evidence="1">
    <location>
        <begin position="1"/>
        <end position="27"/>
    </location>
</feature>
<keyword evidence="3" id="KW-1185">Reference proteome</keyword>
<evidence type="ECO:0000313" key="2">
    <source>
        <dbReference type="EMBL" id="CAG9334452.1"/>
    </source>
</evidence>
<accession>A0AAU9KM41</accession>
<dbReference type="EMBL" id="CAJZBQ010000058">
    <property type="protein sequence ID" value="CAG9334452.1"/>
    <property type="molecule type" value="Genomic_DNA"/>
</dbReference>
<dbReference type="Proteomes" id="UP001162131">
    <property type="component" value="Unassembled WGS sequence"/>
</dbReference>
<reference evidence="2" key="1">
    <citation type="submission" date="2021-09" db="EMBL/GenBank/DDBJ databases">
        <authorList>
            <consortium name="AG Swart"/>
            <person name="Singh M."/>
            <person name="Singh A."/>
            <person name="Seah K."/>
            <person name="Emmerich C."/>
        </authorList>
    </citation>
    <scope>NUCLEOTIDE SEQUENCE</scope>
    <source>
        <strain evidence="2">ATCC30299</strain>
    </source>
</reference>
<feature type="region of interest" description="Disordered" evidence="1">
    <location>
        <begin position="42"/>
        <end position="62"/>
    </location>
</feature>